<accession>A0ABT0Q801</accession>
<dbReference type="InterPro" id="IPR005321">
    <property type="entry name" value="Peptidase_S58_DmpA"/>
</dbReference>
<protein>
    <submittedName>
        <fullName evidence="2">P1 family peptidase</fullName>
    </submittedName>
</protein>
<dbReference type="InterPro" id="IPR016117">
    <property type="entry name" value="ArgJ-like_dom_sf"/>
</dbReference>
<dbReference type="Pfam" id="PF03576">
    <property type="entry name" value="Peptidase_S58"/>
    <property type="match status" value="1"/>
</dbReference>
<comment type="similarity">
    <text evidence="1">Belongs to the peptidase S58 family.</text>
</comment>
<name>A0ABT0Q801_9RHOB</name>
<keyword evidence="3" id="KW-1185">Reference proteome</keyword>
<comment type="caution">
    <text evidence="2">The sequence shown here is derived from an EMBL/GenBank/DDBJ whole genome shotgun (WGS) entry which is preliminary data.</text>
</comment>
<dbReference type="SUPFAM" id="SSF56266">
    <property type="entry name" value="DmpA/ArgJ-like"/>
    <property type="match status" value="1"/>
</dbReference>
<dbReference type="CDD" id="cd02253">
    <property type="entry name" value="DmpA"/>
    <property type="match status" value="1"/>
</dbReference>
<dbReference type="Gene3D" id="3.60.70.12">
    <property type="entry name" value="L-amino peptidase D-ALA esterase/amidase"/>
    <property type="match status" value="1"/>
</dbReference>
<dbReference type="PANTHER" id="PTHR36512:SF3">
    <property type="entry name" value="BLR5678 PROTEIN"/>
    <property type="match status" value="1"/>
</dbReference>
<dbReference type="Proteomes" id="UP001203880">
    <property type="component" value="Unassembled WGS sequence"/>
</dbReference>
<dbReference type="RefSeq" id="WP_249713290.1">
    <property type="nucleotide sequence ID" value="NZ_JAMFMB010000046.1"/>
</dbReference>
<gene>
    <name evidence="2" type="ORF">M3P21_20910</name>
</gene>
<organism evidence="2 3">
    <name type="scientific">Ruegeria spongiae</name>
    <dbReference type="NCBI Taxonomy" id="2942209"/>
    <lineage>
        <taxon>Bacteria</taxon>
        <taxon>Pseudomonadati</taxon>
        <taxon>Pseudomonadota</taxon>
        <taxon>Alphaproteobacteria</taxon>
        <taxon>Rhodobacterales</taxon>
        <taxon>Roseobacteraceae</taxon>
        <taxon>Ruegeria</taxon>
    </lineage>
</organism>
<proteinExistence type="inferred from homology"/>
<evidence type="ECO:0000256" key="1">
    <source>
        <dbReference type="ARBA" id="ARBA00007068"/>
    </source>
</evidence>
<evidence type="ECO:0000313" key="3">
    <source>
        <dbReference type="Proteomes" id="UP001203880"/>
    </source>
</evidence>
<dbReference type="PANTHER" id="PTHR36512">
    <property type="entry name" value="D-AMINOPEPTIDASE"/>
    <property type="match status" value="1"/>
</dbReference>
<sequence length="383" mass="40708">MNNKKHDCGQSEPSKMLRARTLGLKLEGITGQWNSITDVEGVSVGYTTLINGSGALDVGSGPVRTGVTAILPRPIEQLCDPVKAGVFSLNGNGELTGSHYIEEVGKLSLPITITNTHSCGLARDAVIQWAAARFQNVYADGFALPVAAETYDGFLNDINGFHIKSKHVYSAIENAATGQIQEGSVGGGTGMKCFGFKAGSGTSSRIVPFAGRDYTIGTFVQANFGNREDLMVLGHALGKELTEPVMVRNSPDPDLSSIIAIVATDAPLLPHQLKRLARRATFGIGKTGGFARHGSGDIFLAFSTANTVPNFHASERLLHLDMVPDEHLDRFFEAVVQSTEEAVLNSMTANSDMAGRDHNFVPAIPHSALLRAGSLGHGDRVPD</sequence>
<evidence type="ECO:0000313" key="2">
    <source>
        <dbReference type="EMBL" id="MCL6285980.1"/>
    </source>
</evidence>
<dbReference type="EMBL" id="JAMFMB010000046">
    <property type="protein sequence ID" value="MCL6285980.1"/>
    <property type="molecule type" value="Genomic_DNA"/>
</dbReference>
<reference evidence="2" key="1">
    <citation type="submission" date="2022-05" db="EMBL/GenBank/DDBJ databases">
        <authorList>
            <person name="Park J.-S."/>
        </authorList>
    </citation>
    <scope>NUCLEOTIDE SEQUENCE</scope>
    <source>
        <strain evidence="2">2012CJ41-6</strain>
    </source>
</reference>